<dbReference type="InterPro" id="IPR023395">
    <property type="entry name" value="MCP_dom_sf"/>
</dbReference>
<evidence type="ECO:0008006" key="6">
    <source>
        <dbReference type="Google" id="ProtNLM"/>
    </source>
</evidence>
<dbReference type="EMBL" id="JNBS01001845">
    <property type="protein sequence ID" value="OQR98734.1"/>
    <property type="molecule type" value="Genomic_DNA"/>
</dbReference>
<reference evidence="4 5" key="1">
    <citation type="journal article" date="2014" name="Genome Biol. Evol.">
        <title>The secreted proteins of Achlya hypogyna and Thraustotheca clavata identify the ancestral oomycete secretome and reveal gene acquisitions by horizontal gene transfer.</title>
        <authorList>
            <person name="Misner I."/>
            <person name="Blouin N."/>
            <person name="Leonard G."/>
            <person name="Richards T.A."/>
            <person name="Lane C.E."/>
        </authorList>
    </citation>
    <scope>NUCLEOTIDE SEQUENCE [LARGE SCALE GENOMIC DNA]</scope>
    <source>
        <strain evidence="4 5">ATCC 34112</strain>
    </source>
</reference>
<evidence type="ECO:0000313" key="4">
    <source>
        <dbReference type="EMBL" id="OQR98734.1"/>
    </source>
</evidence>
<name>A0A1V9ZL55_9STRA</name>
<accession>A0A1V9ZL55</accession>
<dbReference type="SUPFAM" id="SSF103506">
    <property type="entry name" value="Mitochondrial carrier"/>
    <property type="match status" value="1"/>
</dbReference>
<comment type="subcellular location">
    <subcellularLocation>
        <location evidence="1">Membrane</location>
    </subcellularLocation>
</comment>
<dbReference type="Proteomes" id="UP000243217">
    <property type="component" value="Unassembled WGS sequence"/>
</dbReference>
<organism evidence="4 5">
    <name type="scientific">Thraustotheca clavata</name>
    <dbReference type="NCBI Taxonomy" id="74557"/>
    <lineage>
        <taxon>Eukaryota</taxon>
        <taxon>Sar</taxon>
        <taxon>Stramenopiles</taxon>
        <taxon>Oomycota</taxon>
        <taxon>Saprolegniomycetes</taxon>
        <taxon>Saprolegniales</taxon>
        <taxon>Achlyaceae</taxon>
        <taxon>Thraustotheca</taxon>
    </lineage>
</organism>
<keyword evidence="5" id="KW-1185">Reference proteome</keyword>
<keyword evidence="3" id="KW-0472">Membrane</keyword>
<dbReference type="OrthoDB" id="69465at2759"/>
<evidence type="ECO:0000313" key="5">
    <source>
        <dbReference type="Proteomes" id="UP000243217"/>
    </source>
</evidence>
<dbReference type="GO" id="GO:0016020">
    <property type="term" value="C:membrane"/>
    <property type="evidence" value="ECO:0007669"/>
    <property type="project" value="UniProtKB-SubCell"/>
</dbReference>
<gene>
    <name evidence="4" type="ORF">THRCLA_06683</name>
</gene>
<feature type="non-terminal residue" evidence="4">
    <location>
        <position position="1"/>
    </location>
</feature>
<dbReference type="AlphaFoldDB" id="A0A1V9ZL55"/>
<evidence type="ECO:0000256" key="2">
    <source>
        <dbReference type="ARBA" id="ARBA00022692"/>
    </source>
</evidence>
<proteinExistence type="predicted"/>
<sequence>ALKFVHIFLMDDESDPNNSSDAAVGGAMRSALRTLVTKLRLQNPIVGSFPRTVPSKTVASASDNLSFLMDITGYVKEAKEQLDQQKSPKAKVSTLTKWALWTWVPNIVRSSILGSATWASYEMTTSALQPSIAPQNMVAYTFGVSLIAGGVAGSLHGSLWSTSEKLLASIKQSAFGYRILGILLSHTSTHIAMFSSYEGTKAMLLDTIVPVEHREDPSVVETGSCILISAAVSGLIGEVMSHYIAPFEQNTMKEALSEIKTLGRPTLQLMAPSAFSTMLGWLAYEYAKDLVDDN</sequence>
<evidence type="ECO:0000256" key="1">
    <source>
        <dbReference type="ARBA" id="ARBA00004370"/>
    </source>
</evidence>
<comment type="caution">
    <text evidence="4">The sequence shown here is derived from an EMBL/GenBank/DDBJ whole genome shotgun (WGS) entry which is preliminary data.</text>
</comment>
<evidence type="ECO:0000256" key="3">
    <source>
        <dbReference type="ARBA" id="ARBA00023136"/>
    </source>
</evidence>
<keyword evidence="2" id="KW-0812">Transmembrane</keyword>
<protein>
    <recommendedName>
        <fullName evidence="6">Mitochondrial Carrier (MC) Family</fullName>
    </recommendedName>
</protein>